<feature type="transmembrane region" description="Helical" evidence="9">
    <location>
        <begin position="785"/>
        <end position="806"/>
    </location>
</feature>
<protein>
    <submittedName>
        <fullName evidence="12">ATP-binding cassette sub-family G member 1 like protein</fullName>
    </submittedName>
</protein>
<proteinExistence type="inferred from homology"/>
<evidence type="ECO:0000256" key="7">
    <source>
        <dbReference type="ARBA" id="ARBA00022989"/>
    </source>
</evidence>
<organism evidence="12 13">
    <name type="scientific">Argiope bruennichi</name>
    <name type="common">Wasp spider</name>
    <name type="synonym">Aranea bruennichi</name>
    <dbReference type="NCBI Taxonomy" id="94029"/>
    <lineage>
        <taxon>Eukaryota</taxon>
        <taxon>Metazoa</taxon>
        <taxon>Ecdysozoa</taxon>
        <taxon>Arthropoda</taxon>
        <taxon>Chelicerata</taxon>
        <taxon>Arachnida</taxon>
        <taxon>Araneae</taxon>
        <taxon>Araneomorphae</taxon>
        <taxon>Entelegynae</taxon>
        <taxon>Araneoidea</taxon>
        <taxon>Araneidae</taxon>
        <taxon>Argiope</taxon>
    </lineage>
</organism>
<feature type="transmembrane region" description="Helical" evidence="9">
    <location>
        <begin position="852"/>
        <end position="872"/>
    </location>
</feature>
<name>A0A8T0FEW8_ARGBR</name>
<keyword evidence="8 9" id="KW-0472">Membrane</keyword>
<dbReference type="InterPro" id="IPR050352">
    <property type="entry name" value="ABCG_transporters"/>
</dbReference>
<dbReference type="Pfam" id="PF00005">
    <property type="entry name" value="ABC_tran"/>
    <property type="match status" value="1"/>
</dbReference>
<evidence type="ECO:0000256" key="4">
    <source>
        <dbReference type="ARBA" id="ARBA00022692"/>
    </source>
</evidence>
<feature type="transmembrane region" description="Helical" evidence="9">
    <location>
        <begin position="449"/>
        <end position="470"/>
    </location>
</feature>
<feature type="transmembrane region" description="Helical" evidence="9">
    <location>
        <begin position="529"/>
        <end position="550"/>
    </location>
</feature>
<dbReference type="GO" id="GO:0140359">
    <property type="term" value="F:ABC-type transporter activity"/>
    <property type="evidence" value="ECO:0007669"/>
    <property type="project" value="InterPro"/>
</dbReference>
<dbReference type="GO" id="GO:0005524">
    <property type="term" value="F:ATP binding"/>
    <property type="evidence" value="ECO:0007669"/>
    <property type="project" value="UniProtKB-KW"/>
</dbReference>
<feature type="transmembrane region" description="Helical" evidence="9">
    <location>
        <begin position="420"/>
        <end position="437"/>
    </location>
</feature>
<dbReference type="InterPro" id="IPR036640">
    <property type="entry name" value="ABC1_TM_sf"/>
</dbReference>
<keyword evidence="13" id="KW-1185">Reference proteome</keyword>
<feature type="domain" description="ABC transporter" evidence="10">
    <location>
        <begin position="71"/>
        <end position="305"/>
    </location>
</feature>
<dbReference type="CDD" id="cd03213">
    <property type="entry name" value="ABCG_EPDR"/>
    <property type="match status" value="1"/>
</dbReference>
<evidence type="ECO:0000256" key="5">
    <source>
        <dbReference type="ARBA" id="ARBA00022741"/>
    </source>
</evidence>
<reference evidence="12" key="1">
    <citation type="journal article" date="2020" name="bioRxiv">
        <title>Chromosome-level reference genome of the European wasp spider Argiope bruennichi: a resource for studies on range expansion and evolutionary adaptation.</title>
        <authorList>
            <person name="Sheffer M.M."/>
            <person name="Hoppe A."/>
            <person name="Krehenwinkel H."/>
            <person name="Uhl G."/>
            <person name="Kuss A.W."/>
            <person name="Jensen L."/>
            <person name="Jensen C."/>
            <person name="Gillespie R.G."/>
            <person name="Hoff K.J."/>
            <person name="Prost S."/>
        </authorList>
    </citation>
    <scope>NUCLEOTIDE SEQUENCE</scope>
</reference>
<dbReference type="Proteomes" id="UP000807504">
    <property type="component" value="Unassembled WGS sequence"/>
</dbReference>
<evidence type="ECO:0000259" key="11">
    <source>
        <dbReference type="PROSITE" id="PS50929"/>
    </source>
</evidence>
<keyword evidence="7 9" id="KW-1133">Transmembrane helix</keyword>
<dbReference type="PROSITE" id="PS50929">
    <property type="entry name" value="ABC_TM1F"/>
    <property type="match status" value="1"/>
</dbReference>
<feature type="transmembrane region" description="Helical" evidence="9">
    <location>
        <begin position="1101"/>
        <end position="1119"/>
    </location>
</feature>
<evidence type="ECO:0000256" key="6">
    <source>
        <dbReference type="ARBA" id="ARBA00022840"/>
    </source>
</evidence>
<evidence type="ECO:0000256" key="1">
    <source>
        <dbReference type="ARBA" id="ARBA00004141"/>
    </source>
</evidence>
<dbReference type="PANTHER" id="PTHR48041">
    <property type="entry name" value="ABC TRANSPORTER G FAMILY MEMBER 28"/>
    <property type="match status" value="1"/>
</dbReference>
<feature type="transmembrane region" description="Helical" evidence="9">
    <location>
        <begin position="1195"/>
        <end position="1217"/>
    </location>
</feature>
<dbReference type="GO" id="GO:0005886">
    <property type="term" value="C:plasma membrane"/>
    <property type="evidence" value="ECO:0007669"/>
    <property type="project" value="TreeGrafter"/>
</dbReference>
<dbReference type="AlphaFoldDB" id="A0A8T0FEW8"/>
<accession>A0A8T0FEW8</accession>
<gene>
    <name evidence="12" type="ORF">HNY73_006949</name>
</gene>
<dbReference type="SMART" id="SM00382">
    <property type="entry name" value="AAA"/>
    <property type="match status" value="1"/>
</dbReference>
<dbReference type="Pfam" id="PF01061">
    <property type="entry name" value="ABC2_membrane"/>
    <property type="match status" value="1"/>
</dbReference>
<dbReference type="InterPro" id="IPR003593">
    <property type="entry name" value="AAA+_ATPase"/>
</dbReference>
<keyword evidence="3" id="KW-0813">Transport</keyword>
<dbReference type="InterPro" id="IPR013525">
    <property type="entry name" value="ABC2_TM"/>
</dbReference>
<feature type="transmembrane region" description="Helical" evidence="9">
    <location>
        <begin position="640"/>
        <end position="661"/>
    </location>
</feature>
<dbReference type="SUPFAM" id="SSF90123">
    <property type="entry name" value="ABC transporter transmembrane region"/>
    <property type="match status" value="1"/>
</dbReference>
<evidence type="ECO:0000256" key="9">
    <source>
        <dbReference type="SAM" id="Phobius"/>
    </source>
</evidence>
<dbReference type="PROSITE" id="PS00211">
    <property type="entry name" value="ABC_TRANSPORTER_1"/>
    <property type="match status" value="1"/>
</dbReference>
<keyword evidence="5" id="KW-0547">Nucleotide-binding</keyword>
<feature type="domain" description="ABC transmembrane type-1" evidence="11">
    <location>
        <begin position="991"/>
        <end position="1217"/>
    </location>
</feature>
<comment type="caution">
    <text evidence="12">The sequence shown here is derived from an EMBL/GenBank/DDBJ whole genome shotgun (WGS) entry which is preliminary data.</text>
</comment>
<keyword evidence="4 9" id="KW-0812">Transmembrane</keyword>
<evidence type="ECO:0000259" key="10">
    <source>
        <dbReference type="PROSITE" id="PS50893"/>
    </source>
</evidence>
<evidence type="ECO:0000313" key="13">
    <source>
        <dbReference type="Proteomes" id="UP000807504"/>
    </source>
</evidence>
<dbReference type="Pfam" id="PF00664">
    <property type="entry name" value="ABC_membrane"/>
    <property type="match status" value="1"/>
</dbReference>
<feature type="transmembrane region" description="Helical" evidence="9">
    <location>
        <begin position="1020"/>
        <end position="1038"/>
    </location>
</feature>
<comment type="similarity">
    <text evidence="2">Belongs to the ABC transporter superfamily. ABCG family. Eye pigment precursor importer (TC 3.A.1.204) subfamily.</text>
</comment>
<feature type="transmembrane region" description="Helical" evidence="9">
    <location>
        <begin position="818"/>
        <end position="840"/>
    </location>
</feature>
<feature type="transmembrane region" description="Helical" evidence="9">
    <location>
        <begin position="989"/>
        <end position="1008"/>
    </location>
</feature>
<dbReference type="FunFam" id="3.40.50.300:FF:001077">
    <property type="entry name" value="Uncharacterized protein, isoform A"/>
    <property type="match status" value="1"/>
</dbReference>
<sequence length="1220" mass="139062">MAELVSIQKFDSPSFDGTPPRWAVRVLVPPGTKGKEGAAWSANGGFDISAVDSGTLSSGSGFHSRRPPVSLQWQNITLTTNNGKPILKGVTGSASTGELTAIMGPSGAGKSTLLNVLSGFTRAKVNGQITVNGARRDMRVFRKLSCYIMQDDHLLPHLTVRESIQLAARLKIPSSVSNQEREKAVDECIEALGLTERQNNKASQLSGGQRKRLCIAQELVSNPPLIFLDEPTSGLDSSSCLQCVQLLKSLAEEGRTVICTIHQPSARIFELFDKLYMLAEGHCIYRGSTKNLIPFLSEQGLSCPTYHNPADFATEVAAGEHGDWIWKLKTAIDNYDGANDVTSLADESFIFDGRTELGLQASTLCLLEDQVENKPSLLKENALESSFGGYATSSWNQFKVLTYRSLICTLREPMATQLRFFAHVIVGLLLGMLYYGIGNDASKIFNNSGFLFFSLLFLIFTAMMPTVLTFPMEKTIFAREYINSWYSTRMYYLAKTVSEIPFQILFPVIYCSIVYWMTYQPNDLVRFGLFILSSIMISLVAQSVGLLIGAATSVQNAVFLAPVVSIPILLFSGFFISLDTIPPYLKWLSYISYIRYCYQSVLLGIYGLDRTELHCDKIFCPFQEPQDFLKEMDMAGGNLYIDYAAMWAFFFVFRLISYYVLYYKMLDKIFTINEAMDFCQTTFWNWNAFWNADVPKLPSCFRHSILVFVPCGILWIVSLLSWIRYCCIRCCCMSGQLQVRNGHTPWTKFTISKLVLTSVLIVCGLEECVYLLSEHSSLQPVLVAKVYYSSLIVRTLTFMLALYLQYKQHKERKPNSNALSTFWLLFFICNLFNSPVISAFGIKLEEMEDPVTYTLTMITLVALTAQTLLSFFTDPPSSCSWHPQKDEFLIEEQTLISRLLFSWMTKIVWHGYRNTFDINNLAILGRKMQAMYAYSRFQKPWSKKQKSHRISSEADNKFIRRKIIFFRRLFLLLAIYKGVWHWILLTGFIELICTVLYILPIILIDYIIQYSESNEPAWHGYMYVASIFVVSILHTLLSVHNTNLAQNASFFLRPALSSAVYRKCLHLSNRQKHLVEFTKITDLATVEAPQASEWLADTHKMWSIPLRIILLIFLLIYNVESSLEFEFLVLTLIVYVIAYIEKKSQRQQVIQEELRALRIKQMSDVLENIKTIKLCRWEAPFMKEINRVRQEEASVLRIIGLFGGLIFSIQNFLYFAVRCH</sequence>
<feature type="transmembrane region" description="Helical" evidence="9">
    <location>
        <begin position="965"/>
        <end position="983"/>
    </location>
</feature>
<dbReference type="PANTHER" id="PTHR48041:SF78">
    <property type="entry name" value="ABC TRANSPORTER EXPRESSED IN TRACHEA, ISOFORM A"/>
    <property type="match status" value="1"/>
</dbReference>
<keyword evidence="6 12" id="KW-0067">ATP-binding</keyword>
<comment type="subcellular location">
    <subcellularLocation>
        <location evidence="1">Membrane</location>
        <topology evidence="1">Multi-pass membrane protein</topology>
    </subcellularLocation>
</comment>
<dbReference type="InterPro" id="IPR003439">
    <property type="entry name" value="ABC_transporter-like_ATP-bd"/>
</dbReference>
<evidence type="ECO:0000256" key="2">
    <source>
        <dbReference type="ARBA" id="ARBA00005814"/>
    </source>
</evidence>
<reference evidence="12" key="2">
    <citation type="submission" date="2020-06" db="EMBL/GenBank/DDBJ databases">
        <authorList>
            <person name="Sheffer M."/>
        </authorList>
    </citation>
    <scope>NUCLEOTIDE SEQUENCE</scope>
</reference>
<evidence type="ECO:0000256" key="3">
    <source>
        <dbReference type="ARBA" id="ARBA00022448"/>
    </source>
</evidence>
<dbReference type="GO" id="GO:0016887">
    <property type="term" value="F:ATP hydrolysis activity"/>
    <property type="evidence" value="ECO:0007669"/>
    <property type="project" value="InterPro"/>
</dbReference>
<feature type="transmembrane region" description="Helical" evidence="9">
    <location>
        <begin position="491"/>
        <end position="517"/>
    </location>
</feature>
<dbReference type="InterPro" id="IPR027417">
    <property type="entry name" value="P-loop_NTPase"/>
</dbReference>
<evidence type="ECO:0000313" key="12">
    <source>
        <dbReference type="EMBL" id="KAF8788965.1"/>
    </source>
</evidence>
<dbReference type="Gene3D" id="1.20.1560.10">
    <property type="entry name" value="ABC transporter type 1, transmembrane domain"/>
    <property type="match status" value="1"/>
</dbReference>
<dbReference type="PROSITE" id="PS50893">
    <property type="entry name" value="ABC_TRANSPORTER_2"/>
    <property type="match status" value="1"/>
</dbReference>
<dbReference type="InterPro" id="IPR017871">
    <property type="entry name" value="ABC_transporter-like_CS"/>
</dbReference>
<dbReference type="InterPro" id="IPR011527">
    <property type="entry name" value="ABC1_TM_dom"/>
</dbReference>
<feature type="transmembrane region" description="Helical" evidence="9">
    <location>
        <begin position="754"/>
        <end position="773"/>
    </location>
</feature>
<feature type="transmembrane region" description="Helical" evidence="9">
    <location>
        <begin position="557"/>
        <end position="578"/>
    </location>
</feature>
<feature type="transmembrane region" description="Helical" evidence="9">
    <location>
        <begin position="705"/>
        <end position="723"/>
    </location>
</feature>
<dbReference type="Gene3D" id="3.40.50.300">
    <property type="entry name" value="P-loop containing nucleotide triphosphate hydrolases"/>
    <property type="match status" value="1"/>
</dbReference>
<evidence type="ECO:0000256" key="8">
    <source>
        <dbReference type="ARBA" id="ARBA00023136"/>
    </source>
</evidence>
<dbReference type="SUPFAM" id="SSF52540">
    <property type="entry name" value="P-loop containing nucleoside triphosphate hydrolases"/>
    <property type="match status" value="1"/>
</dbReference>
<dbReference type="EMBL" id="JABXBU010000012">
    <property type="protein sequence ID" value="KAF8788965.1"/>
    <property type="molecule type" value="Genomic_DNA"/>
</dbReference>